<dbReference type="RefSeq" id="WP_307235108.1">
    <property type="nucleotide sequence ID" value="NZ_JAUSUZ010000001.1"/>
</dbReference>
<name>A0AAE3VVL2_9ACTN</name>
<organism evidence="1 2">
    <name type="scientific">Catenuloplanes indicus</name>
    <dbReference type="NCBI Taxonomy" id="137267"/>
    <lineage>
        <taxon>Bacteria</taxon>
        <taxon>Bacillati</taxon>
        <taxon>Actinomycetota</taxon>
        <taxon>Actinomycetes</taxon>
        <taxon>Micromonosporales</taxon>
        <taxon>Micromonosporaceae</taxon>
        <taxon>Catenuloplanes</taxon>
    </lineage>
</organism>
<dbReference type="Proteomes" id="UP001240236">
    <property type="component" value="Unassembled WGS sequence"/>
</dbReference>
<sequence length="89" mass="9636">MDYLGLPDLAEVTRRLVDADWRSEDSLQERLNHAFWGLEQALAGAFERTYAESPEDFAPLVADGVDRRSYSVGAGCASGNSLAAADVDS</sequence>
<reference evidence="1 2" key="1">
    <citation type="submission" date="2023-07" db="EMBL/GenBank/DDBJ databases">
        <title>Sequencing the genomes of 1000 actinobacteria strains.</title>
        <authorList>
            <person name="Klenk H.-P."/>
        </authorList>
    </citation>
    <scope>NUCLEOTIDE SEQUENCE [LARGE SCALE GENOMIC DNA]</scope>
    <source>
        <strain evidence="1 2">DSM 44709</strain>
    </source>
</reference>
<evidence type="ECO:0000313" key="2">
    <source>
        <dbReference type="Proteomes" id="UP001240236"/>
    </source>
</evidence>
<evidence type="ECO:0000313" key="1">
    <source>
        <dbReference type="EMBL" id="MDQ0364027.1"/>
    </source>
</evidence>
<dbReference type="EMBL" id="JAUSUZ010000001">
    <property type="protein sequence ID" value="MDQ0364027.1"/>
    <property type="molecule type" value="Genomic_DNA"/>
</dbReference>
<comment type="caution">
    <text evidence="1">The sequence shown here is derived from an EMBL/GenBank/DDBJ whole genome shotgun (WGS) entry which is preliminary data.</text>
</comment>
<dbReference type="AlphaFoldDB" id="A0AAE3VVL2"/>
<protein>
    <submittedName>
        <fullName evidence="1">Uncharacterized protein</fullName>
    </submittedName>
</protein>
<proteinExistence type="predicted"/>
<gene>
    <name evidence="1" type="ORF">J2S42_000696</name>
</gene>
<accession>A0AAE3VVL2</accession>
<keyword evidence="2" id="KW-1185">Reference proteome</keyword>